<dbReference type="PANTHER" id="PTHR37533:SF2">
    <property type="entry name" value="FLAGELLAR HOOK-LENGTH CONTROL PROTEIN"/>
    <property type="match status" value="1"/>
</dbReference>
<dbReference type="AlphaFoldDB" id="A0A1Z4VQW2"/>
<sequence>MAELPVTPVKVQSAPARASGQGPARQSEASDSDNKSTSFSSELNKRMDAGKAERDTGANNSGKAAAAGRGESSDPAEGKNLPVGDRAGQAGTDDAESGDAQRQAGLAGGLLADGEGRTAATETGEETEVSPLALAQMLLDAAPARGAEAAATRPGRGEAGARLLTQPGAQPQLAQGAQDALQEAELSTDLFRQFLARGGEQRSETAAAQLAQLAARNPDASGLQRLASAEVMPNLTPSAQGMVQTAQLNPTASQPALPGTQIPLPMQHSQWGDALSEKVMWVANQKLQGAEIKLNPQHLGPIEVRVSLNSDSGQSQAQVHFTAQHAMTREALEAAMPRLREMFTANGMDLVDVNVSDRSFAEQDQASAQAQQQQFMAGMGEADEGGQNPSGMSAKITQLPTGTLDLFA</sequence>
<keyword evidence="4" id="KW-1185">Reference proteome</keyword>
<dbReference type="Pfam" id="PF02120">
    <property type="entry name" value="Flg_hook"/>
    <property type="match status" value="1"/>
</dbReference>
<dbReference type="Proteomes" id="UP000218765">
    <property type="component" value="Chromosome"/>
</dbReference>
<dbReference type="OrthoDB" id="1792985at2"/>
<evidence type="ECO:0000256" key="1">
    <source>
        <dbReference type="SAM" id="MobiDB-lite"/>
    </source>
</evidence>
<keyword evidence="3" id="KW-0282">Flagellum</keyword>
<organism evidence="3 4">
    <name type="scientific">Thiohalobacter thiocyanaticus</name>
    <dbReference type="NCBI Taxonomy" id="585455"/>
    <lineage>
        <taxon>Bacteria</taxon>
        <taxon>Pseudomonadati</taxon>
        <taxon>Pseudomonadota</taxon>
        <taxon>Gammaproteobacteria</taxon>
        <taxon>Thiohalobacterales</taxon>
        <taxon>Thiohalobacteraceae</taxon>
        <taxon>Thiohalobacter</taxon>
    </lineage>
</organism>
<evidence type="ECO:0000313" key="3">
    <source>
        <dbReference type="EMBL" id="BAZ93873.1"/>
    </source>
</evidence>
<proteinExistence type="predicted"/>
<feature type="compositionally biased region" description="Low complexity" evidence="1">
    <location>
        <begin position="98"/>
        <end position="122"/>
    </location>
</feature>
<dbReference type="Gene3D" id="3.30.750.140">
    <property type="match status" value="1"/>
</dbReference>
<protein>
    <submittedName>
        <fullName evidence="3">Flagellar hook-length control protein</fullName>
    </submittedName>
</protein>
<dbReference type="PANTHER" id="PTHR37533">
    <property type="entry name" value="FLAGELLAR HOOK-LENGTH CONTROL PROTEIN"/>
    <property type="match status" value="1"/>
</dbReference>
<dbReference type="EMBL" id="AP018052">
    <property type="protein sequence ID" value="BAZ93873.1"/>
    <property type="molecule type" value="Genomic_DNA"/>
</dbReference>
<dbReference type="InterPro" id="IPR021136">
    <property type="entry name" value="Flagellar_hook_control-like_C"/>
</dbReference>
<gene>
    <name evidence="3" type="ORF">FOKN1_1477</name>
</gene>
<keyword evidence="3" id="KW-0966">Cell projection</keyword>
<feature type="compositionally biased region" description="Basic and acidic residues" evidence="1">
    <location>
        <begin position="43"/>
        <end position="56"/>
    </location>
</feature>
<evidence type="ECO:0000313" key="4">
    <source>
        <dbReference type="Proteomes" id="UP000218765"/>
    </source>
</evidence>
<evidence type="ECO:0000259" key="2">
    <source>
        <dbReference type="Pfam" id="PF02120"/>
    </source>
</evidence>
<feature type="compositionally biased region" description="Low complexity" evidence="1">
    <location>
        <begin position="57"/>
        <end position="70"/>
    </location>
</feature>
<dbReference type="CDD" id="cd17470">
    <property type="entry name" value="T3SS_Flik_C"/>
    <property type="match status" value="1"/>
</dbReference>
<dbReference type="InterPro" id="IPR052563">
    <property type="entry name" value="FliK"/>
</dbReference>
<feature type="region of interest" description="Disordered" evidence="1">
    <location>
        <begin position="1"/>
        <end position="129"/>
    </location>
</feature>
<dbReference type="KEGG" id="ttc:FOKN1_1477"/>
<name>A0A1Z4VQW2_9GAMM</name>
<accession>A0A1Z4VQW2</accession>
<feature type="domain" description="Flagellar hook-length control protein-like C-terminal" evidence="2">
    <location>
        <begin position="277"/>
        <end position="361"/>
    </location>
</feature>
<dbReference type="InterPro" id="IPR038610">
    <property type="entry name" value="FliK-like_C_sf"/>
</dbReference>
<reference evidence="3 4" key="1">
    <citation type="submission" date="2017-05" db="EMBL/GenBank/DDBJ databases">
        <title>Thiocyanate degradation by Thiohalobacter thiocyanaticus FOKN1.</title>
        <authorList>
            <person name="Oshiki M."/>
            <person name="Fukushima T."/>
            <person name="Kawano S."/>
            <person name="Nakagawa J."/>
        </authorList>
    </citation>
    <scope>NUCLEOTIDE SEQUENCE [LARGE SCALE GENOMIC DNA]</scope>
    <source>
        <strain evidence="3 4">FOKN1</strain>
    </source>
</reference>
<keyword evidence="3" id="KW-0969">Cilium</keyword>
<dbReference type="RefSeq" id="WP_096366025.1">
    <property type="nucleotide sequence ID" value="NZ_AP018052.1"/>
</dbReference>